<dbReference type="EMBL" id="JAGKQQ010000001">
    <property type="protein sequence ID" value="MBP3954949.1"/>
    <property type="molecule type" value="Genomic_DNA"/>
</dbReference>
<keyword evidence="2" id="KW-1185">Reference proteome</keyword>
<evidence type="ECO:0008006" key="3">
    <source>
        <dbReference type="Google" id="ProtNLM"/>
    </source>
</evidence>
<evidence type="ECO:0000313" key="1">
    <source>
        <dbReference type="EMBL" id="MBP3954949.1"/>
    </source>
</evidence>
<proteinExistence type="predicted"/>
<dbReference type="Proteomes" id="UP000676565">
    <property type="component" value="Unassembled WGS sequence"/>
</dbReference>
<protein>
    <recommendedName>
        <fullName evidence="3">DUF2188 domain-containing protein</fullName>
    </recommendedName>
</protein>
<dbReference type="RefSeq" id="WP_210653055.1">
    <property type="nucleotide sequence ID" value="NZ_JAGKQQ010000001.1"/>
</dbReference>
<gene>
    <name evidence="1" type="ORF">J8F10_06595</name>
</gene>
<name>A0ABS5BMP1_9BACT</name>
<evidence type="ECO:0000313" key="2">
    <source>
        <dbReference type="Proteomes" id="UP000676565"/>
    </source>
</evidence>
<comment type="caution">
    <text evidence="1">The sequence shown here is derived from an EMBL/GenBank/DDBJ whole genome shotgun (WGS) entry which is preliminary data.</text>
</comment>
<sequence length="75" mass="8907">MTRRIPPPRSTRGTDVVRWRRWLRRSFMVRIQDGRGRMSVSPAEAERIITRAARRYTIHFDDGDFLAVPTNWPNP</sequence>
<reference evidence="1 2" key="1">
    <citation type="submission" date="2021-04" db="EMBL/GenBank/DDBJ databases">
        <authorList>
            <person name="Ivanova A."/>
        </authorList>
    </citation>
    <scope>NUCLEOTIDE SEQUENCE [LARGE SCALE GENOMIC DNA]</scope>
    <source>
        <strain evidence="1 2">G18</strain>
    </source>
</reference>
<accession>A0ABS5BMP1</accession>
<organism evidence="1 2">
    <name type="scientific">Gemmata palustris</name>
    <dbReference type="NCBI Taxonomy" id="2822762"/>
    <lineage>
        <taxon>Bacteria</taxon>
        <taxon>Pseudomonadati</taxon>
        <taxon>Planctomycetota</taxon>
        <taxon>Planctomycetia</taxon>
        <taxon>Gemmatales</taxon>
        <taxon>Gemmataceae</taxon>
        <taxon>Gemmata</taxon>
    </lineage>
</organism>